<dbReference type="InterPro" id="IPR052580">
    <property type="entry name" value="Lipid_Hydrolase"/>
</dbReference>
<evidence type="ECO:0000256" key="2">
    <source>
        <dbReference type="PROSITE-ProRule" id="PRU01161"/>
    </source>
</evidence>
<dbReference type="Gene3D" id="3.40.1090.10">
    <property type="entry name" value="Cytosolic phospholipase A2 catalytic domain"/>
    <property type="match status" value="2"/>
</dbReference>
<feature type="short sequence motif" description="DGA/G" evidence="2">
    <location>
        <begin position="209"/>
        <end position="211"/>
    </location>
</feature>
<sequence length="335" mass="37634">MWKTITIILIAATNVMHAQPKNLVFEGAGVRGVAYVGAIQELEKQNILAGIERIGGTSAGAIAALTVALGYSSTEIEKIIYDTKLQKFNDGKFFFIGGISRINRNFGWYRGAAFTKWLERIIAEKTGHADITFRELHARHFPDLYITGTSLNRQQLIVFSHEQYPDMKVKDAVRISMSIPLYFEAVCIDSSGHVLKNRKKEKAYDIMVDGGFTGNFPIYIFDDVRTEQNSTIRTANPHTIGLRIDTPEQIGYDSLNKGLAPVEISRFRNYIGAFYSYVIENLNRATLTQEDWQRTVSISSGSIGPKIRKLSLVEKDLLIRNGQEAMKRYLAAAPQ</sequence>
<evidence type="ECO:0000259" key="3">
    <source>
        <dbReference type="PROSITE" id="PS51635"/>
    </source>
</evidence>
<keyword evidence="1 2" id="KW-0443">Lipid metabolism</keyword>
<organism evidence="4 5">
    <name type="scientific">Ohtaekwangia kribbensis</name>
    <dbReference type="NCBI Taxonomy" id="688913"/>
    <lineage>
        <taxon>Bacteria</taxon>
        <taxon>Pseudomonadati</taxon>
        <taxon>Bacteroidota</taxon>
        <taxon>Cytophagia</taxon>
        <taxon>Cytophagales</taxon>
        <taxon>Fulvivirgaceae</taxon>
        <taxon>Ohtaekwangia</taxon>
    </lineage>
</organism>
<dbReference type="InterPro" id="IPR016035">
    <property type="entry name" value="Acyl_Trfase/lysoPLipase"/>
</dbReference>
<dbReference type="SUPFAM" id="SSF52151">
    <property type="entry name" value="FabD/lysophospholipase-like"/>
    <property type="match status" value="1"/>
</dbReference>
<keyword evidence="2" id="KW-0378">Hydrolase</keyword>
<evidence type="ECO:0000313" key="4">
    <source>
        <dbReference type="EMBL" id="MFD1002857.1"/>
    </source>
</evidence>
<dbReference type="PANTHER" id="PTHR46394">
    <property type="entry name" value="ANNEXIN"/>
    <property type="match status" value="1"/>
</dbReference>
<feature type="domain" description="PNPLA" evidence="3">
    <location>
        <begin position="23"/>
        <end position="222"/>
    </location>
</feature>
<dbReference type="PROSITE" id="PS51635">
    <property type="entry name" value="PNPLA"/>
    <property type="match status" value="1"/>
</dbReference>
<keyword evidence="5" id="KW-1185">Reference proteome</keyword>
<feature type="active site" description="Nucleophile" evidence="2">
    <location>
        <position position="58"/>
    </location>
</feature>
<feature type="short sequence motif" description="GXSXG" evidence="2">
    <location>
        <begin position="56"/>
        <end position="60"/>
    </location>
</feature>
<name>A0ABW3K9Z1_9BACT</name>
<dbReference type="Proteomes" id="UP001597112">
    <property type="component" value="Unassembled WGS sequence"/>
</dbReference>
<dbReference type="EMBL" id="JBHTKA010000014">
    <property type="protein sequence ID" value="MFD1002857.1"/>
    <property type="molecule type" value="Genomic_DNA"/>
</dbReference>
<evidence type="ECO:0000313" key="5">
    <source>
        <dbReference type="Proteomes" id="UP001597112"/>
    </source>
</evidence>
<dbReference type="PANTHER" id="PTHR46394:SF1">
    <property type="entry name" value="PNPLA DOMAIN-CONTAINING PROTEIN"/>
    <property type="match status" value="1"/>
</dbReference>
<protein>
    <submittedName>
        <fullName evidence="4">Patatin-like phospholipase family protein</fullName>
    </submittedName>
</protein>
<dbReference type="CDD" id="cd07207">
    <property type="entry name" value="Pat_ExoU_VipD_like"/>
    <property type="match status" value="1"/>
</dbReference>
<proteinExistence type="predicted"/>
<dbReference type="InterPro" id="IPR002641">
    <property type="entry name" value="PNPLA_dom"/>
</dbReference>
<dbReference type="Pfam" id="PF01734">
    <property type="entry name" value="Patatin"/>
    <property type="match status" value="1"/>
</dbReference>
<reference evidence="5" key="1">
    <citation type="journal article" date="2019" name="Int. J. Syst. Evol. Microbiol.">
        <title>The Global Catalogue of Microorganisms (GCM) 10K type strain sequencing project: providing services to taxonomists for standard genome sequencing and annotation.</title>
        <authorList>
            <consortium name="The Broad Institute Genomics Platform"/>
            <consortium name="The Broad Institute Genome Sequencing Center for Infectious Disease"/>
            <person name="Wu L."/>
            <person name="Ma J."/>
        </authorList>
    </citation>
    <scope>NUCLEOTIDE SEQUENCE [LARGE SCALE GENOMIC DNA]</scope>
    <source>
        <strain evidence="5">CCUG 58938</strain>
    </source>
</reference>
<comment type="caution">
    <text evidence="4">The sequence shown here is derived from an EMBL/GenBank/DDBJ whole genome shotgun (WGS) entry which is preliminary data.</text>
</comment>
<keyword evidence="2" id="KW-0442">Lipid degradation</keyword>
<evidence type="ECO:0000256" key="1">
    <source>
        <dbReference type="ARBA" id="ARBA00023098"/>
    </source>
</evidence>
<dbReference type="RefSeq" id="WP_377584638.1">
    <property type="nucleotide sequence ID" value="NZ_JBHTKA010000014.1"/>
</dbReference>
<feature type="active site" description="Proton acceptor" evidence="2">
    <location>
        <position position="209"/>
    </location>
</feature>
<feature type="short sequence motif" description="GXGXXG" evidence="2">
    <location>
        <begin position="27"/>
        <end position="32"/>
    </location>
</feature>
<gene>
    <name evidence="4" type="ORF">ACFQ21_26255</name>
</gene>
<accession>A0ABW3K9Z1</accession>